<dbReference type="RefSeq" id="XP_073558361.1">
    <property type="nucleotide sequence ID" value="XM_073703342.1"/>
</dbReference>
<feature type="region of interest" description="Disordered" evidence="1">
    <location>
        <begin position="1"/>
        <end position="70"/>
    </location>
</feature>
<sequence length="232" mass="24482">MYYTMNSDNLKSISPRPARSSSPPPPLLPPRPRGPELRRASRAAGAAIFGDSDGDGEGHENDDLPPSYEAATIPSDAHIHITVRSSTHHPMNSTSSLPSLIAARSGRTSINTQGYLLTSPMTPHHTSTNSRRKKNRGYRDERSGCIASDSGGCCFSRRGGCFFSDRGGCCFSDREGCCCSDRGGCCFASEGGACCADGGEACCCSRLGRGGGGGRGEMAGLETTMERNVRFA</sequence>
<comment type="caution">
    <text evidence="2">The sequence shown here is derived from an EMBL/GenBank/DDBJ whole genome shotgun (WGS) entry which is preliminary data.</text>
</comment>
<feature type="region of interest" description="Disordered" evidence="1">
    <location>
        <begin position="114"/>
        <end position="136"/>
    </location>
</feature>
<feature type="compositionally biased region" description="Pro residues" evidence="1">
    <location>
        <begin position="22"/>
        <end position="32"/>
    </location>
</feature>
<organism evidence="2 3">
    <name type="scientific">Trichoderma ghanense</name>
    <dbReference type="NCBI Taxonomy" id="65468"/>
    <lineage>
        <taxon>Eukaryota</taxon>
        <taxon>Fungi</taxon>
        <taxon>Dikarya</taxon>
        <taxon>Ascomycota</taxon>
        <taxon>Pezizomycotina</taxon>
        <taxon>Sordariomycetes</taxon>
        <taxon>Hypocreomycetidae</taxon>
        <taxon>Hypocreales</taxon>
        <taxon>Hypocreaceae</taxon>
        <taxon>Trichoderma</taxon>
    </lineage>
</organism>
<evidence type="ECO:0000256" key="1">
    <source>
        <dbReference type="SAM" id="MobiDB-lite"/>
    </source>
</evidence>
<evidence type="ECO:0000313" key="3">
    <source>
        <dbReference type="Proteomes" id="UP001642720"/>
    </source>
</evidence>
<dbReference type="Proteomes" id="UP001642720">
    <property type="component" value="Unassembled WGS sequence"/>
</dbReference>
<keyword evidence="3" id="KW-1185">Reference proteome</keyword>
<name>A0ABY2H3W0_9HYPO</name>
<gene>
    <name evidence="2" type="ORF">CCMA1212_006101</name>
</gene>
<proteinExistence type="predicted"/>
<reference evidence="2 3" key="1">
    <citation type="submission" date="2018-01" db="EMBL/GenBank/DDBJ databases">
        <title>Genome characterization of the sugarcane-associated fungus Trichoderma ghanense CCMA-1212 and their application in lignocelulose bioconversion.</title>
        <authorList>
            <person name="Steindorff A.S."/>
            <person name="Mendes T.D."/>
            <person name="Vilela E.S.D."/>
            <person name="Rodrigues D.S."/>
            <person name="Formighieri E.F."/>
            <person name="Melo I.S."/>
            <person name="Favaro L.C.L."/>
        </authorList>
    </citation>
    <scope>NUCLEOTIDE SEQUENCE [LARGE SCALE GENOMIC DNA]</scope>
    <source>
        <strain evidence="2 3">CCMA-1212</strain>
    </source>
</reference>
<protein>
    <submittedName>
        <fullName evidence="2">Uncharacterized protein</fullName>
    </submittedName>
</protein>
<accession>A0ABY2H3W0</accession>
<feature type="compositionally biased region" description="Polar residues" evidence="1">
    <location>
        <begin position="1"/>
        <end position="12"/>
    </location>
</feature>
<dbReference type="EMBL" id="PPTA01000007">
    <property type="protein sequence ID" value="TFB02160.1"/>
    <property type="molecule type" value="Genomic_DNA"/>
</dbReference>
<dbReference type="GeneID" id="300577792"/>
<evidence type="ECO:0000313" key="2">
    <source>
        <dbReference type="EMBL" id="TFB02160.1"/>
    </source>
</evidence>
<feature type="compositionally biased region" description="Polar residues" evidence="1">
    <location>
        <begin position="114"/>
        <end position="129"/>
    </location>
</feature>